<dbReference type="RefSeq" id="WP_013300468.1">
    <property type="nucleotide sequence ID" value="NC_014414.1"/>
</dbReference>
<keyword evidence="12" id="KW-1185">Reference proteome</keyword>
<evidence type="ECO:0000256" key="1">
    <source>
        <dbReference type="ARBA" id="ARBA00004167"/>
    </source>
</evidence>
<keyword evidence="3" id="KW-1003">Cell membrane</keyword>
<evidence type="ECO:0000256" key="2">
    <source>
        <dbReference type="ARBA" id="ARBA00022448"/>
    </source>
</evidence>
<dbReference type="PANTHER" id="PTHR33162">
    <property type="entry name" value="SEC-INDEPENDENT PROTEIN TRANSLOCASE PROTEIN TATA, CHLOROPLASTIC"/>
    <property type="match status" value="1"/>
</dbReference>
<keyword evidence="4 10" id="KW-0812">Transmembrane</keyword>
<sequence>MSLVPQLGMVELFVLAILALIVVGPKDLPRLMRTVGQTVNRVRKMAEDFKSGFDEMAREAEVEEMRREIEALKKETVDDTTLIKELRETSQAMENPVPSTGDRLPRSEGA</sequence>
<keyword evidence="7" id="KW-0811">Translocation</keyword>
<dbReference type="PANTHER" id="PTHR33162:SF1">
    <property type="entry name" value="SEC-INDEPENDENT PROTEIN TRANSLOCASE PROTEIN TATA, CHLOROPLASTIC"/>
    <property type="match status" value="1"/>
</dbReference>
<evidence type="ECO:0000256" key="9">
    <source>
        <dbReference type="SAM" id="MobiDB-lite"/>
    </source>
</evidence>
<reference evidence="11 12" key="2">
    <citation type="journal article" date="2011" name="J. Bacteriol.">
        <title>Complete genome sequence of strain HTCC2503T of Parvularcula bermudensis, the type species of the order "Parvularculales" in the class Alphaproteobacteria.</title>
        <authorList>
            <person name="Oh H.M."/>
            <person name="Kang I."/>
            <person name="Vergin K.L."/>
            <person name="Kang D."/>
            <person name="Rhee K.H."/>
            <person name="Giovannoni S.J."/>
            <person name="Cho J.C."/>
        </authorList>
    </citation>
    <scope>NUCLEOTIDE SEQUENCE [LARGE SCALE GENOMIC DNA]</scope>
    <source>
        <strain evidence="12">ATCC BAA-594 / HTCC2503 / KCTC 12087</strain>
    </source>
</reference>
<gene>
    <name evidence="11" type="ordered locus">PB2503_07142</name>
</gene>
<dbReference type="InterPro" id="IPR003369">
    <property type="entry name" value="TatA/B/E"/>
</dbReference>
<dbReference type="KEGG" id="pbr:PB2503_07142"/>
<dbReference type="eggNOG" id="COG1826">
    <property type="taxonomic scope" value="Bacteria"/>
</dbReference>
<dbReference type="EMBL" id="CP002156">
    <property type="protein sequence ID" value="ADM09494.1"/>
    <property type="molecule type" value="Genomic_DNA"/>
</dbReference>
<dbReference type="GO" id="GO:0008320">
    <property type="term" value="F:protein transmembrane transporter activity"/>
    <property type="evidence" value="ECO:0007669"/>
    <property type="project" value="InterPro"/>
</dbReference>
<evidence type="ECO:0000256" key="4">
    <source>
        <dbReference type="ARBA" id="ARBA00022692"/>
    </source>
</evidence>
<evidence type="ECO:0000313" key="11">
    <source>
        <dbReference type="EMBL" id="ADM09494.1"/>
    </source>
</evidence>
<dbReference type="Proteomes" id="UP000001302">
    <property type="component" value="Chromosome"/>
</dbReference>
<protein>
    <recommendedName>
        <fullName evidence="13">Sec-independent protein translocase protein TatB</fullName>
    </recommendedName>
</protein>
<dbReference type="HOGENOM" id="CLU_086034_1_1_5"/>
<feature type="transmembrane region" description="Helical" evidence="10">
    <location>
        <begin position="6"/>
        <end position="23"/>
    </location>
</feature>
<dbReference type="GO" id="GO:0043953">
    <property type="term" value="P:protein transport by the Tat complex"/>
    <property type="evidence" value="ECO:0007669"/>
    <property type="project" value="InterPro"/>
</dbReference>
<evidence type="ECO:0000256" key="6">
    <source>
        <dbReference type="ARBA" id="ARBA00022989"/>
    </source>
</evidence>
<evidence type="ECO:0000256" key="8">
    <source>
        <dbReference type="ARBA" id="ARBA00023136"/>
    </source>
</evidence>
<reference evidence="12" key="1">
    <citation type="submission" date="2010-08" db="EMBL/GenBank/DDBJ databases">
        <title>Genome sequence of Parvularcula bermudensis HTCC2503.</title>
        <authorList>
            <person name="Kang D.-M."/>
            <person name="Oh H.-M."/>
            <person name="Cho J.-C."/>
        </authorList>
    </citation>
    <scope>NUCLEOTIDE SEQUENCE [LARGE SCALE GENOMIC DNA]</scope>
    <source>
        <strain evidence="12">ATCC BAA-594 / HTCC2503 / KCTC 12087</strain>
    </source>
</reference>
<keyword evidence="6 10" id="KW-1133">Transmembrane helix</keyword>
<dbReference type="InterPro" id="IPR018448">
    <property type="entry name" value="TatB"/>
</dbReference>
<evidence type="ECO:0000256" key="10">
    <source>
        <dbReference type="SAM" id="Phobius"/>
    </source>
</evidence>
<dbReference type="GO" id="GO:0016020">
    <property type="term" value="C:membrane"/>
    <property type="evidence" value="ECO:0007669"/>
    <property type="project" value="UniProtKB-SubCell"/>
</dbReference>
<dbReference type="Gene3D" id="1.20.5.3310">
    <property type="match status" value="1"/>
</dbReference>
<dbReference type="AlphaFoldDB" id="E0TEB9"/>
<keyword evidence="5" id="KW-0653">Protein transport</keyword>
<evidence type="ECO:0000256" key="5">
    <source>
        <dbReference type="ARBA" id="ARBA00022927"/>
    </source>
</evidence>
<dbReference type="Pfam" id="PF02416">
    <property type="entry name" value="TatA_B_E"/>
    <property type="match status" value="1"/>
</dbReference>
<evidence type="ECO:0000313" key="12">
    <source>
        <dbReference type="Proteomes" id="UP000001302"/>
    </source>
</evidence>
<evidence type="ECO:0000256" key="3">
    <source>
        <dbReference type="ARBA" id="ARBA00022475"/>
    </source>
</evidence>
<evidence type="ECO:0008006" key="13">
    <source>
        <dbReference type="Google" id="ProtNLM"/>
    </source>
</evidence>
<evidence type="ECO:0000256" key="7">
    <source>
        <dbReference type="ARBA" id="ARBA00023010"/>
    </source>
</evidence>
<feature type="region of interest" description="Disordered" evidence="9">
    <location>
        <begin position="87"/>
        <end position="110"/>
    </location>
</feature>
<dbReference type="PRINTS" id="PR01506">
    <property type="entry name" value="TATBPROTEIN"/>
</dbReference>
<organism evidence="11 12">
    <name type="scientific">Parvularcula bermudensis (strain ATCC BAA-594 / HTCC2503 / KCTC 12087)</name>
    <dbReference type="NCBI Taxonomy" id="314260"/>
    <lineage>
        <taxon>Bacteria</taxon>
        <taxon>Pseudomonadati</taxon>
        <taxon>Pseudomonadota</taxon>
        <taxon>Alphaproteobacteria</taxon>
        <taxon>Parvularculales</taxon>
        <taxon>Parvularculaceae</taxon>
        <taxon>Parvularcula</taxon>
    </lineage>
</organism>
<name>E0TEB9_PARBH</name>
<proteinExistence type="predicted"/>
<comment type="subcellular location">
    <subcellularLocation>
        <location evidence="1">Membrane</location>
        <topology evidence="1">Single-pass membrane protein</topology>
    </subcellularLocation>
</comment>
<dbReference type="NCBIfam" id="TIGR01410">
    <property type="entry name" value="tatB"/>
    <property type="match status" value="1"/>
</dbReference>
<dbReference type="STRING" id="314260.PB2503_07142"/>
<keyword evidence="2" id="KW-0813">Transport</keyword>
<accession>E0TEB9</accession>
<keyword evidence="8 10" id="KW-0472">Membrane</keyword>